<gene>
    <name evidence="1" type="ORF">Trco_006191</name>
</gene>
<dbReference type="AlphaFoldDB" id="A0A9P8QGN1"/>
<evidence type="ECO:0000313" key="1">
    <source>
        <dbReference type="EMBL" id="KAH6604484.1"/>
    </source>
</evidence>
<comment type="caution">
    <text evidence="1">The sequence shown here is derived from an EMBL/GenBank/DDBJ whole genome shotgun (WGS) entry which is preliminary data.</text>
</comment>
<proteinExistence type="predicted"/>
<reference evidence="1" key="1">
    <citation type="submission" date="2021-08" db="EMBL/GenBank/DDBJ databases">
        <title>Chromosome-Level Trichoderma cornu-damae using Hi-C Data.</title>
        <authorList>
            <person name="Kim C.S."/>
        </authorList>
    </citation>
    <scope>NUCLEOTIDE SEQUENCE</scope>
    <source>
        <strain evidence="1">KA19-0412C</strain>
    </source>
</reference>
<dbReference type="EMBL" id="JAIWOZ010000005">
    <property type="protein sequence ID" value="KAH6604484.1"/>
    <property type="molecule type" value="Genomic_DNA"/>
</dbReference>
<sequence>MDKKMIFFVGADLGTIDKPPESFLNKLPTCASAWAFSHITSGVNLKSPAPQTGLARHVVDRLEQTWGLTCARIHDHPALGAKDGTLKDG</sequence>
<evidence type="ECO:0000313" key="2">
    <source>
        <dbReference type="Proteomes" id="UP000827724"/>
    </source>
</evidence>
<dbReference type="Proteomes" id="UP000827724">
    <property type="component" value="Unassembled WGS sequence"/>
</dbReference>
<protein>
    <submittedName>
        <fullName evidence="1">Uncharacterized protein</fullName>
    </submittedName>
</protein>
<organism evidence="1 2">
    <name type="scientific">Trichoderma cornu-damae</name>
    <dbReference type="NCBI Taxonomy" id="654480"/>
    <lineage>
        <taxon>Eukaryota</taxon>
        <taxon>Fungi</taxon>
        <taxon>Dikarya</taxon>
        <taxon>Ascomycota</taxon>
        <taxon>Pezizomycotina</taxon>
        <taxon>Sordariomycetes</taxon>
        <taxon>Hypocreomycetidae</taxon>
        <taxon>Hypocreales</taxon>
        <taxon>Hypocreaceae</taxon>
        <taxon>Trichoderma</taxon>
    </lineage>
</organism>
<name>A0A9P8QGN1_9HYPO</name>
<keyword evidence="2" id="KW-1185">Reference proteome</keyword>
<accession>A0A9P8QGN1</accession>